<name>A0ABP3UU96_9FLAO</name>
<dbReference type="Proteomes" id="UP001500736">
    <property type="component" value="Unassembled WGS sequence"/>
</dbReference>
<protein>
    <submittedName>
        <fullName evidence="2">Uncharacterized protein</fullName>
    </submittedName>
</protein>
<evidence type="ECO:0000313" key="3">
    <source>
        <dbReference type="Proteomes" id="UP001500736"/>
    </source>
</evidence>
<keyword evidence="3" id="KW-1185">Reference proteome</keyword>
<organism evidence="2 3">
    <name type="scientific">Gaetbulibacter jejuensis</name>
    <dbReference type="NCBI Taxonomy" id="584607"/>
    <lineage>
        <taxon>Bacteria</taxon>
        <taxon>Pseudomonadati</taxon>
        <taxon>Bacteroidota</taxon>
        <taxon>Flavobacteriia</taxon>
        <taxon>Flavobacteriales</taxon>
        <taxon>Flavobacteriaceae</taxon>
        <taxon>Gaetbulibacter</taxon>
    </lineage>
</organism>
<accession>A0ABP3UU96</accession>
<dbReference type="RefSeq" id="WP_343797111.1">
    <property type="nucleotide sequence ID" value="NZ_BAAAGF010000002.1"/>
</dbReference>
<sequence length="72" mass="8681">MEFFKQRKNKRFSYTPKHLRDQDDTAKKSVEAQWEEVRAANKRKKSIFTTLPFLVLFLIGVLVILYILSRYE</sequence>
<evidence type="ECO:0000313" key="2">
    <source>
        <dbReference type="EMBL" id="GAA0742673.1"/>
    </source>
</evidence>
<proteinExistence type="predicted"/>
<evidence type="ECO:0000256" key="1">
    <source>
        <dbReference type="SAM" id="Phobius"/>
    </source>
</evidence>
<keyword evidence="1" id="KW-1133">Transmembrane helix</keyword>
<gene>
    <name evidence="2" type="ORF">GCM10009431_14940</name>
</gene>
<comment type="caution">
    <text evidence="2">The sequence shown here is derived from an EMBL/GenBank/DDBJ whole genome shotgun (WGS) entry which is preliminary data.</text>
</comment>
<keyword evidence="1" id="KW-0472">Membrane</keyword>
<feature type="transmembrane region" description="Helical" evidence="1">
    <location>
        <begin position="47"/>
        <end position="68"/>
    </location>
</feature>
<keyword evidence="1" id="KW-0812">Transmembrane</keyword>
<reference evidence="3" key="1">
    <citation type="journal article" date="2019" name="Int. J. Syst. Evol. Microbiol.">
        <title>The Global Catalogue of Microorganisms (GCM) 10K type strain sequencing project: providing services to taxonomists for standard genome sequencing and annotation.</title>
        <authorList>
            <consortium name="The Broad Institute Genomics Platform"/>
            <consortium name="The Broad Institute Genome Sequencing Center for Infectious Disease"/>
            <person name="Wu L."/>
            <person name="Ma J."/>
        </authorList>
    </citation>
    <scope>NUCLEOTIDE SEQUENCE [LARGE SCALE GENOMIC DNA]</scope>
    <source>
        <strain evidence="3">JCM 15976</strain>
    </source>
</reference>
<dbReference type="EMBL" id="BAAAGF010000002">
    <property type="protein sequence ID" value="GAA0742673.1"/>
    <property type="molecule type" value="Genomic_DNA"/>
</dbReference>